<gene>
    <name evidence="1" type="ORF">UT63_C0025G0035</name>
</gene>
<comment type="caution">
    <text evidence="1">The sequence shown here is derived from an EMBL/GenBank/DDBJ whole genome shotgun (WGS) entry which is preliminary data.</text>
</comment>
<sequence length="215" mass="25129">MSGISEIKYIEFFKKKPYLTKPELSLLLGKKGKNLDKKISAMLAKGELVSLKKGLYISQSYLSPEKGRIEEFIANVLYYPSYLSLEYVLWKEGVIPEAVYNYTSVSSKTTRQFTNDLGTFLYRYIKPTLFTGFNYILFSENYRVKIASRAKALFDFLYLRPLGRSDKSVSRILSDLRINWENITSNDLEEFERYTILSKSPKMKLILKILERREL</sequence>
<dbReference type="Proteomes" id="UP000034539">
    <property type="component" value="Unassembled WGS sequence"/>
</dbReference>
<evidence type="ECO:0000313" key="2">
    <source>
        <dbReference type="Proteomes" id="UP000034539"/>
    </source>
</evidence>
<dbReference type="EMBL" id="LBXN01000025">
    <property type="protein sequence ID" value="KKR33058.1"/>
    <property type="molecule type" value="Genomic_DNA"/>
</dbReference>
<accession>A0A0G0PYT7</accession>
<organism evidence="1 2">
    <name type="scientific">Candidatus Gottesmanbacteria bacterium GW2011_GWC2_39_8</name>
    <dbReference type="NCBI Taxonomy" id="1618450"/>
    <lineage>
        <taxon>Bacteria</taxon>
        <taxon>Candidatus Gottesmaniibacteriota</taxon>
    </lineage>
</organism>
<name>A0A0G0PYT7_9BACT</name>
<evidence type="ECO:0008006" key="3">
    <source>
        <dbReference type="Google" id="ProtNLM"/>
    </source>
</evidence>
<protein>
    <recommendedName>
        <fullName evidence="3">AbiEi antitoxin C-terminal domain-containing protein</fullName>
    </recommendedName>
</protein>
<evidence type="ECO:0000313" key="1">
    <source>
        <dbReference type="EMBL" id="KKR33058.1"/>
    </source>
</evidence>
<reference evidence="1 2" key="1">
    <citation type="journal article" date="2015" name="Nature">
        <title>rRNA introns, odd ribosomes, and small enigmatic genomes across a large radiation of phyla.</title>
        <authorList>
            <person name="Brown C.T."/>
            <person name="Hug L.A."/>
            <person name="Thomas B.C."/>
            <person name="Sharon I."/>
            <person name="Castelle C.J."/>
            <person name="Singh A."/>
            <person name="Wilkins M.J."/>
            <person name="Williams K.H."/>
            <person name="Banfield J.F."/>
        </authorList>
    </citation>
    <scope>NUCLEOTIDE SEQUENCE [LARGE SCALE GENOMIC DNA]</scope>
</reference>
<proteinExistence type="predicted"/>
<dbReference type="AlphaFoldDB" id="A0A0G0PYT7"/>